<organism evidence="6 7">
    <name type="scientific">Candidatus Entotheonella gemina</name>
    <dbReference type="NCBI Taxonomy" id="1429439"/>
    <lineage>
        <taxon>Bacteria</taxon>
        <taxon>Pseudomonadati</taxon>
        <taxon>Nitrospinota/Tectimicrobiota group</taxon>
        <taxon>Candidatus Tectimicrobiota</taxon>
        <taxon>Candidatus Entotheonellia</taxon>
        <taxon>Candidatus Entotheonellales</taxon>
        <taxon>Candidatus Entotheonellaceae</taxon>
        <taxon>Candidatus Entotheonella</taxon>
    </lineage>
</organism>
<dbReference type="HOGENOM" id="CLU_027853_7_0_7"/>
<reference evidence="6 7" key="1">
    <citation type="journal article" date="2014" name="Nature">
        <title>An environmental bacterial taxon with a large and distinct metabolic repertoire.</title>
        <authorList>
            <person name="Wilson M.C."/>
            <person name="Mori T."/>
            <person name="Ruckert C."/>
            <person name="Uria A.R."/>
            <person name="Helf M.J."/>
            <person name="Takada K."/>
            <person name="Gernert C."/>
            <person name="Steffens U.A."/>
            <person name="Heycke N."/>
            <person name="Schmitt S."/>
            <person name="Rinke C."/>
            <person name="Helfrich E.J."/>
            <person name="Brachmann A.O."/>
            <person name="Gurgui C."/>
            <person name="Wakimoto T."/>
            <person name="Kracht M."/>
            <person name="Crusemann M."/>
            <person name="Hentschel U."/>
            <person name="Abe I."/>
            <person name="Matsunaga S."/>
            <person name="Kalinowski J."/>
            <person name="Takeyama H."/>
            <person name="Piel J."/>
        </authorList>
    </citation>
    <scope>NUCLEOTIDE SEQUENCE [LARGE SCALE GENOMIC DNA]</scope>
    <source>
        <strain evidence="7">TSY2</strain>
    </source>
</reference>
<dbReference type="SUPFAM" id="SSF51679">
    <property type="entry name" value="Bacterial luciferase-like"/>
    <property type="match status" value="1"/>
</dbReference>
<dbReference type="InterPro" id="IPR011251">
    <property type="entry name" value="Luciferase-like_dom"/>
</dbReference>
<dbReference type="InterPro" id="IPR050172">
    <property type="entry name" value="SsuD_RutA_monooxygenase"/>
</dbReference>
<keyword evidence="7" id="KW-1185">Reference proteome</keyword>
<dbReference type="GO" id="GO:0008726">
    <property type="term" value="F:alkanesulfonate monooxygenase activity"/>
    <property type="evidence" value="ECO:0007669"/>
    <property type="project" value="TreeGrafter"/>
</dbReference>
<comment type="caution">
    <text evidence="6">The sequence shown here is derived from an EMBL/GenBank/DDBJ whole genome shotgun (WGS) entry which is preliminary data.</text>
</comment>
<dbReference type="PANTHER" id="PTHR42847">
    <property type="entry name" value="ALKANESULFONATE MONOOXYGENASE"/>
    <property type="match status" value="1"/>
</dbReference>
<keyword evidence="2" id="KW-0288">FMN</keyword>
<proteinExistence type="predicted"/>
<evidence type="ECO:0000256" key="2">
    <source>
        <dbReference type="ARBA" id="ARBA00022643"/>
    </source>
</evidence>
<dbReference type="InterPro" id="IPR019921">
    <property type="entry name" value="Lucif-like_OxRdtase_Rv2161c"/>
</dbReference>
<dbReference type="NCBIfam" id="TIGR03619">
    <property type="entry name" value="F420_Rv2161c"/>
    <property type="match status" value="1"/>
</dbReference>
<evidence type="ECO:0000256" key="1">
    <source>
        <dbReference type="ARBA" id="ARBA00022630"/>
    </source>
</evidence>
<evidence type="ECO:0000259" key="5">
    <source>
        <dbReference type="Pfam" id="PF00296"/>
    </source>
</evidence>
<dbReference type="GO" id="GO:0046306">
    <property type="term" value="P:alkanesulfonate catabolic process"/>
    <property type="evidence" value="ECO:0007669"/>
    <property type="project" value="TreeGrafter"/>
</dbReference>
<evidence type="ECO:0000313" key="7">
    <source>
        <dbReference type="Proteomes" id="UP000019140"/>
    </source>
</evidence>
<evidence type="ECO:0000256" key="4">
    <source>
        <dbReference type="ARBA" id="ARBA00023033"/>
    </source>
</evidence>
<keyword evidence="1" id="KW-0285">Flavoprotein</keyword>
<evidence type="ECO:0000256" key="3">
    <source>
        <dbReference type="ARBA" id="ARBA00023002"/>
    </source>
</evidence>
<feature type="domain" description="Luciferase-like" evidence="5">
    <location>
        <begin position="1"/>
        <end position="238"/>
    </location>
</feature>
<dbReference type="Gene3D" id="3.20.20.30">
    <property type="entry name" value="Luciferase-like domain"/>
    <property type="match status" value="1"/>
</dbReference>
<evidence type="ECO:0000313" key="6">
    <source>
        <dbReference type="EMBL" id="ETX02395.1"/>
    </source>
</evidence>
<keyword evidence="4" id="KW-0503">Monooxygenase</keyword>
<dbReference type="InterPro" id="IPR036661">
    <property type="entry name" value="Luciferase-like_sf"/>
</dbReference>
<dbReference type="PANTHER" id="PTHR42847:SF4">
    <property type="entry name" value="ALKANESULFONATE MONOOXYGENASE-RELATED"/>
    <property type="match status" value="1"/>
</dbReference>
<gene>
    <name evidence="6" type="ORF">ETSY2_35650</name>
</gene>
<name>W4LWV1_9BACT</name>
<dbReference type="AlphaFoldDB" id="W4LWV1"/>
<dbReference type="Proteomes" id="UP000019140">
    <property type="component" value="Unassembled WGS sequence"/>
</dbReference>
<accession>W4LWV1</accession>
<protein>
    <recommendedName>
        <fullName evidence="5">Luciferase-like domain-containing protein</fullName>
    </recommendedName>
</protein>
<dbReference type="Pfam" id="PF00296">
    <property type="entry name" value="Bac_luciferase"/>
    <property type="match status" value="1"/>
</dbReference>
<sequence>MEVGVIIPNAGPKTSPENIVATARLAADLGYHSLWLTDHVVLPEQVDAYYPYRSHGRWDYPSDTHWLDPLLSLAWAGAAAPGLKLGTSVLVLPIRNPVLLAKQVASLDCLSGGRVILGVGAGWMEEEFEIIGERFENRGSRAAEMVELMRRYWSGESVVFEGKHYRTAAARMYPRPAQGSVPIVWGGHTDAALRRVARLGDGWHPTQISLDQLATGLQKLRAYCERFGRDPASLRVIARPGDNYEINDRTHARHVELGIDHLIVDTPIKEVDPDLSILRAQMERVAKICGLG</sequence>
<dbReference type="EMBL" id="AZHX01001534">
    <property type="protein sequence ID" value="ETX02395.1"/>
    <property type="molecule type" value="Genomic_DNA"/>
</dbReference>
<keyword evidence="3" id="KW-0560">Oxidoreductase</keyword>